<evidence type="ECO:0000256" key="3">
    <source>
        <dbReference type="ARBA" id="ARBA00023237"/>
    </source>
</evidence>
<dbReference type="Proteomes" id="UP001243403">
    <property type="component" value="Unassembled WGS sequence"/>
</dbReference>
<feature type="signal peptide" evidence="4">
    <location>
        <begin position="1"/>
        <end position="18"/>
    </location>
</feature>
<evidence type="ECO:0000313" key="7">
    <source>
        <dbReference type="Proteomes" id="UP001243403"/>
    </source>
</evidence>
<feature type="domain" description="Outer membrane protein beta-barrel" evidence="5">
    <location>
        <begin position="370"/>
        <end position="774"/>
    </location>
</feature>
<dbReference type="SUPFAM" id="SSF56935">
    <property type="entry name" value="Porins"/>
    <property type="match status" value="1"/>
</dbReference>
<dbReference type="RefSeq" id="WP_282718427.1">
    <property type="nucleotide sequence ID" value="NZ_JASCRZ010000007.1"/>
</dbReference>
<keyword evidence="4" id="KW-0732">Signal</keyword>
<dbReference type="InterPro" id="IPR008969">
    <property type="entry name" value="CarboxyPept-like_regulatory"/>
</dbReference>
<evidence type="ECO:0000256" key="2">
    <source>
        <dbReference type="ARBA" id="ARBA00023136"/>
    </source>
</evidence>
<dbReference type="EMBL" id="JASCRZ010000007">
    <property type="protein sequence ID" value="MDI5895993.1"/>
    <property type="molecule type" value="Genomic_DNA"/>
</dbReference>
<dbReference type="InterPro" id="IPR036942">
    <property type="entry name" value="Beta-barrel_TonB_sf"/>
</dbReference>
<name>A0ABT6VCN2_9FLAO</name>
<reference evidence="6 7" key="1">
    <citation type="submission" date="2023-04" db="EMBL/GenBank/DDBJ databases">
        <title>Two novel species of Flavobacterium.</title>
        <authorList>
            <person name="Liu Q."/>
            <person name="Xin Y.-H."/>
        </authorList>
    </citation>
    <scope>NUCLEOTIDE SEQUENCE [LARGE SCALE GENOMIC DNA]</scope>
    <source>
        <strain evidence="6 7">LB1P51</strain>
    </source>
</reference>
<protein>
    <submittedName>
        <fullName evidence="6">TonB-dependent receptor</fullName>
    </submittedName>
</protein>
<gene>
    <name evidence="6" type="ORF">QLS65_13940</name>
</gene>
<evidence type="ECO:0000259" key="5">
    <source>
        <dbReference type="Pfam" id="PF14905"/>
    </source>
</evidence>
<dbReference type="SUPFAM" id="SSF49464">
    <property type="entry name" value="Carboxypeptidase regulatory domain-like"/>
    <property type="match status" value="1"/>
</dbReference>
<keyword evidence="7" id="KW-1185">Reference proteome</keyword>
<sequence length="799" mass="90818">MKKLILILLVLLSVTLSAQVKITGKITGRVITKDNNPVPFAEIILIARDSTAIKSELTDEKGNFLLESEFGKYKLQVRQAKKIVISRSIEFNSDLDMGNLTVDDVIQLESVIVGGRKKLIERKVDRLVFNVENSINAAGGDAFEALKVTPGIRVQNDIISMIGKSTLAVMIDEKIVTLSGEDLTNYLKSIPSDAIKSVEVITNPPAKYEAAGNSGLVNIILKKGKKDSWNALIGATYLQRKYSDGSLMGNFNYNKDRLSISALGNYKNGTQYINRDDYSYFSDGLWHSNSPIKVDYSRINVKLGIDYQVSSKWTVGSQFLINNNKPTGTDSPTTTVYDYTKGDIIRSLKSNGETVRSPNIKSANLYNEFKIDTIGKKIILNFDYFNFNNTDTRKYKGISVIENPYSSEYFGGINSNNQDITNVSGKLDVDYPLKWATFNFGGKVSNSKTNNDILAFNSGLMDVPVSDMPLVQNEFEYTENVQAVYISGNKKFNDHWESQLGLRMESTQTKSFTHSVDLLVKDNYVKFFPTAYLSYVPNDNSTFTFGYSKRIDRPRFSDLNPNIWYTNIFQTMEGNPFLQPAFIDNTEFTYTYKKLESKFYFSNEENLFSPIAIPDPNTNIIRSTIVNYVNTQRFGMAENYVFDKFKWWTSNNSIDVNYAISKSSLATTVKEQKGFNSRVSTNNDFILNSNKTLLFNLSYWYSFPGIDGIYNNKSMSSFSLAIQYLLLNRDLKVSLKGDDIFRNEIQYINSTVNNIYQESRYYFDRQSFQLSLSYKFGNKKIRGIQRETGNQDEKNRTVN</sequence>
<dbReference type="InterPro" id="IPR037066">
    <property type="entry name" value="Plug_dom_sf"/>
</dbReference>
<comment type="subcellular location">
    <subcellularLocation>
        <location evidence="1">Cell outer membrane</location>
    </subcellularLocation>
</comment>
<organism evidence="6 7">
    <name type="scientific">Flavobacterium algoritolerans</name>
    <dbReference type="NCBI Taxonomy" id="3041254"/>
    <lineage>
        <taxon>Bacteria</taxon>
        <taxon>Pseudomonadati</taxon>
        <taxon>Bacteroidota</taxon>
        <taxon>Flavobacteriia</taxon>
        <taxon>Flavobacteriales</taxon>
        <taxon>Flavobacteriaceae</taxon>
        <taxon>Flavobacterium</taxon>
    </lineage>
</organism>
<dbReference type="PANTHER" id="PTHR40980:SF4">
    <property type="entry name" value="TONB-DEPENDENT RECEPTOR-LIKE BETA-BARREL DOMAIN-CONTAINING PROTEIN"/>
    <property type="match status" value="1"/>
</dbReference>
<accession>A0ABT6VCN2</accession>
<dbReference type="Pfam" id="PF14905">
    <property type="entry name" value="OMP_b-brl_3"/>
    <property type="match status" value="1"/>
</dbReference>
<dbReference type="Gene3D" id="2.40.170.20">
    <property type="entry name" value="TonB-dependent receptor, beta-barrel domain"/>
    <property type="match status" value="1"/>
</dbReference>
<keyword evidence="6" id="KW-0675">Receptor</keyword>
<evidence type="ECO:0000313" key="6">
    <source>
        <dbReference type="EMBL" id="MDI5895993.1"/>
    </source>
</evidence>
<keyword evidence="3" id="KW-0998">Cell outer membrane</keyword>
<comment type="caution">
    <text evidence="6">The sequence shown here is derived from an EMBL/GenBank/DDBJ whole genome shotgun (WGS) entry which is preliminary data.</text>
</comment>
<dbReference type="Gene3D" id="2.170.130.10">
    <property type="entry name" value="TonB-dependent receptor, plug domain"/>
    <property type="match status" value="1"/>
</dbReference>
<proteinExistence type="predicted"/>
<evidence type="ECO:0000256" key="4">
    <source>
        <dbReference type="SAM" id="SignalP"/>
    </source>
</evidence>
<evidence type="ECO:0000256" key="1">
    <source>
        <dbReference type="ARBA" id="ARBA00004442"/>
    </source>
</evidence>
<dbReference type="PANTHER" id="PTHR40980">
    <property type="entry name" value="PLUG DOMAIN-CONTAINING PROTEIN"/>
    <property type="match status" value="1"/>
</dbReference>
<feature type="chain" id="PRO_5046155380" evidence="4">
    <location>
        <begin position="19"/>
        <end position="799"/>
    </location>
</feature>
<dbReference type="InterPro" id="IPR041700">
    <property type="entry name" value="OMP_b-brl_3"/>
</dbReference>
<keyword evidence="2" id="KW-0472">Membrane</keyword>